<dbReference type="InterPro" id="IPR000160">
    <property type="entry name" value="GGDEF_dom"/>
</dbReference>
<evidence type="ECO:0000256" key="3">
    <source>
        <dbReference type="ARBA" id="ARBA00034247"/>
    </source>
</evidence>
<feature type="transmembrane region" description="Helical" evidence="5">
    <location>
        <begin position="437"/>
        <end position="456"/>
    </location>
</feature>
<dbReference type="AlphaFoldDB" id="A0A545UJZ6"/>
<feature type="signal peptide" evidence="6">
    <location>
        <begin position="1"/>
        <end position="40"/>
    </location>
</feature>
<dbReference type="InterPro" id="IPR011990">
    <property type="entry name" value="TPR-like_helical_dom_sf"/>
</dbReference>
<dbReference type="SMART" id="SM00267">
    <property type="entry name" value="GGDEF"/>
    <property type="match status" value="1"/>
</dbReference>
<evidence type="ECO:0000256" key="6">
    <source>
        <dbReference type="SAM" id="SignalP"/>
    </source>
</evidence>
<comment type="caution">
    <text evidence="8">The sequence shown here is derived from an EMBL/GenBank/DDBJ whole genome shotgun (WGS) entry which is preliminary data.</text>
</comment>
<dbReference type="NCBIfam" id="TIGR00254">
    <property type="entry name" value="GGDEF"/>
    <property type="match status" value="1"/>
</dbReference>
<dbReference type="GO" id="GO:0052621">
    <property type="term" value="F:diguanylate cyclase activity"/>
    <property type="evidence" value="ECO:0007669"/>
    <property type="project" value="UniProtKB-EC"/>
</dbReference>
<organism evidence="8 9">
    <name type="scientific">Aliikangiella coralliicola</name>
    <dbReference type="NCBI Taxonomy" id="2592383"/>
    <lineage>
        <taxon>Bacteria</taxon>
        <taxon>Pseudomonadati</taxon>
        <taxon>Pseudomonadota</taxon>
        <taxon>Gammaproteobacteria</taxon>
        <taxon>Oceanospirillales</taxon>
        <taxon>Pleioneaceae</taxon>
        <taxon>Aliikangiella</taxon>
    </lineage>
</organism>
<dbReference type="Proteomes" id="UP000315439">
    <property type="component" value="Unassembled WGS sequence"/>
</dbReference>
<dbReference type="OrthoDB" id="6191081at2"/>
<keyword evidence="5" id="KW-0812">Transmembrane</keyword>
<evidence type="ECO:0000256" key="2">
    <source>
        <dbReference type="ARBA" id="ARBA00012528"/>
    </source>
</evidence>
<dbReference type="Gene3D" id="1.25.40.10">
    <property type="entry name" value="Tetratricopeptide repeat domain"/>
    <property type="match status" value="1"/>
</dbReference>
<dbReference type="PANTHER" id="PTHR45138:SF9">
    <property type="entry name" value="DIGUANYLATE CYCLASE DGCM-RELATED"/>
    <property type="match status" value="1"/>
</dbReference>
<dbReference type="FunFam" id="3.30.70.270:FF:000001">
    <property type="entry name" value="Diguanylate cyclase domain protein"/>
    <property type="match status" value="1"/>
</dbReference>
<sequence>MLVVWSPKISFANKKVRHSISCLRLTIALCFVCHFTYAMAAPHKNSEIENSLGTNPVAVYKELALKIKQVSSNHEKLELLYQMILARAEIGKLDIEDELNESIILAQQLGDDYKRCLLQIFHYKILSSKTDIDQEFNAKNLAETCSGELNDPNLQVDFAWVEGGIAQNRGSITQAINSYNKAYEISKKNQLLRKTFISLIYLSRASAYTNSLVPAGEYLDEAETLFKQRPMLHDSGILEYTKGSYYLASNKLALAQEHTLNTIKIGQKYNNEYGLISAYFQLAQIASQQHKIKETFDNLELAQEIALRHADNNWLVELFTFQAQLGLQTHELDRVSTLIAKTKEILKTKDNPLINSRLAAIESRYFAATQNYEQAYRLQQKSIQLQYKAFKNQNDRNLKEMAYRFNFEHQQTENALLQEQNRAQQLELEKQQSKQRLHLLVGVLLILLLLFSIHAYRRETRIKKQMTKLALTDELTGASNRRHIFETLTNEIERAKRYQFPLTISVIDLDHFKKVNDSYGHHVGDKVLKHFAETCQQHLRSDDNFGRIGGEEWLFIFPHTDPEKSLQVCNRIKKSLAETIVNPMAQSVTISLGVTALQINDDIESIIHRADLALYQAKNSGRDRAIVR</sequence>
<dbReference type="EC" id="2.7.7.65" evidence="2"/>
<dbReference type="SUPFAM" id="SSF55073">
    <property type="entry name" value="Nucleotide cyclase"/>
    <property type="match status" value="1"/>
</dbReference>
<accession>A0A545UJZ6</accession>
<keyword evidence="6" id="KW-0732">Signal</keyword>
<feature type="domain" description="GGDEF" evidence="7">
    <location>
        <begin position="500"/>
        <end position="628"/>
    </location>
</feature>
<feature type="chain" id="PRO_5021846002" description="diguanylate cyclase" evidence="6">
    <location>
        <begin position="41"/>
        <end position="628"/>
    </location>
</feature>
<dbReference type="InterPro" id="IPR029787">
    <property type="entry name" value="Nucleotide_cyclase"/>
</dbReference>
<proteinExistence type="predicted"/>
<dbReference type="InterPro" id="IPR050469">
    <property type="entry name" value="Diguanylate_Cyclase"/>
</dbReference>
<keyword evidence="5" id="KW-1133">Transmembrane helix</keyword>
<evidence type="ECO:0000256" key="1">
    <source>
        <dbReference type="ARBA" id="ARBA00001946"/>
    </source>
</evidence>
<dbReference type="InterPro" id="IPR043128">
    <property type="entry name" value="Rev_trsase/Diguanyl_cyclase"/>
</dbReference>
<evidence type="ECO:0000259" key="7">
    <source>
        <dbReference type="PROSITE" id="PS50887"/>
    </source>
</evidence>
<dbReference type="RefSeq" id="WP_142891843.1">
    <property type="nucleotide sequence ID" value="NZ_ML660160.1"/>
</dbReference>
<name>A0A545UJZ6_9GAMM</name>
<keyword evidence="4" id="KW-0175">Coiled coil</keyword>
<keyword evidence="5" id="KW-0472">Membrane</keyword>
<reference evidence="8 9" key="1">
    <citation type="submission" date="2019-07" db="EMBL/GenBank/DDBJ databases">
        <title>Draft genome for Aliikangiella sp. M105.</title>
        <authorList>
            <person name="Wang G."/>
        </authorList>
    </citation>
    <scope>NUCLEOTIDE SEQUENCE [LARGE SCALE GENOMIC DNA]</scope>
    <source>
        <strain evidence="8 9">M105</strain>
    </source>
</reference>
<dbReference type="Pfam" id="PF00990">
    <property type="entry name" value="GGDEF"/>
    <property type="match status" value="1"/>
</dbReference>
<keyword evidence="9" id="KW-1185">Reference proteome</keyword>
<dbReference type="PANTHER" id="PTHR45138">
    <property type="entry name" value="REGULATORY COMPONENTS OF SENSORY TRANSDUCTION SYSTEM"/>
    <property type="match status" value="1"/>
</dbReference>
<feature type="coiled-coil region" evidence="4">
    <location>
        <begin position="409"/>
        <end position="436"/>
    </location>
</feature>
<evidence type="ECO:0000313" key="9">
    <source>
        <dbReference type="Proteomes" id="UP000315439"/>
    </source>
</evidence>
<comment type="cofactor">
    <cofactor evidence="1">
        <name>Mg(2+)</name>
        <dbReference type="ChEBI" id="CHEBI:18420"/>
    </cofactor>
</comment>
<comment type="catalytic activity">
    <reaction evidence="3">
        <text>2 GTP = 3',3'-c-di-GMP + 2 diphosphate</text>
        <dbReference type="Rhea" id="RHEA:24898"/>
        <dbReference type="ChEBI" id="CHEBI:33019"/>
        <dbReference type="ChEBI" id="CHEBI:37565"/>
        <dbReference type="ChEBI" id="CHEBI:58805"/>
        <dbReference type="EC" id="2.7.7.65"/>
    </reaction>
</comment>
<dbReference type="Gene3D" id="3.30.70.270">
    <property type="match status" value="1"/>
</dbReference>
<evidence type="ECO:0000256" key="5">
    <source>
        <dbReference type="SAM" id="Phobius"/>
    </source>
</evidence>
<evidence type="ECO:0000256" key="4">
    <source>
        <dbReference type="SAM" id="Coils"/>
    </source>
</evidence>
<gene>
    <name evidence="8" type="ORF">FLL46_02550</name>
</gene>
<evidence type="ECO:0000313" key="8">
    <source>
        <dbReference type="EMBL" id="TQV89779.1"/>
    </source>
</evidence>
<dbReference type="EMBL" id="VIKS01000001">
    <property type="protein sequence ID" value="TQV89779.1"/>
    <property type="molecule type" value="Genomic_DNA"/>
</dbReference>
<dbReference type="PROSITE" id="PS50887">
    <property type="entry name" value="GGDEF"/>
    <property type="match status" value="1"/>
</dbReference>
<protein>
    <recommendedName>
        <fullName evidence="2">diguanylate cyclase</fullName>
        <ecNumber evidence="2">2.7.7.65</ecNumber>
    </recommendedName>
</protein>
<dbReference type="CDD" id="cd01949">
    <property type="entry name" value="GGDEF"/>
    <property type="match status" value="1"/>
</dbReference>
<dbReference type="SUPFAM" id="SSF48452">
    <property type="entry name" value="TPR-like"/>
    <property type="match status" value="1"/>
</dbReference>